<evidence type="ECO:0000256" key="3">
    <source>
        <dbReference type="ARBA" id="ARBA00022475"/>
    </source>
</evidence>
<comment type="function">
    <text evidence="8">Conversion of 1,4-dihydroxy-2-naphthoate (DHNA) to demethylmenaquinone (DMK).</text>
</comment>
<reference evidence="10 11" key="1">
    <citation type="submission" date="2020-08" db="EMBL/GenBank/DDBJ databases">
        <title>Bridging the membrane lipid divide: bacteria of the FCB group superphylum have the potential to synthesize archaeal ether lipids.</title>
        <authorList>
            <person name="Villanueva L."/>
            <person name="Von Meijenfeldt F.A.B."/>
            <person name="Westbye A.B."/>
            <person name="Yadav S."/>
            <person name="Hopmans E.C."/>
            <person name="Dutilh B.E."/>
            <person name="Sinninghe Damste J.S."/>
        </authorList>
    </citation>
    <scope>NUCLEOTIDE SEQUENCE [LARGE SCALE GENOMIC DNA]</scope>
    <source>
        <strain evidence="10">NIOZ-UU27</strain>
    </source>
</reference>
<dbReference type="NCBIfam" id="NF004751">
    <property type="entry name" value="PRK06080.1-3"/>
    <property type="match status" value="1"/>
</dbReference>
<comment type="similarity">
    <text evidence="8">Belongs to the MenA family. Type 1 subfamily.</text>
</comment>
<sequence>MTGNRGVGKLSPWLLAIRPRTLTAAVAPVVLGTAMALRDQGFRPVPALAAMAGALLLQIGVNLANDYYDFMKGVDTGERLGPVRVTQSGLIPPERVKHAIIAVMVLIAAVGSYLIVEGGWPILVAGVASLLAMLAYSGGPYPLASHGLGDLFVFLFFGLVAVCGTYYVQTHHLTPLVVWAAVPMGFLITAILVVNNLRDIPTDQRASKRTLAVMLGETGSRVEYLGLLAGAYVVPFLLWAGSVTSAWPLLSLLSLPMAILLLRILRSGDAPSMNRALAGTARLAFVYSLLLSAGLLL</sequence>
<feature type="transmembrane region" description="Helical" evidence="8">
    <location>
        <begin position="122"/>
        <end position="139"/>
    </location>
</feature>
<evidence type="ECO:0000256" key="4">
    <source>
        <dbReference type="ARBA" id="ARBA00022679"/>
    </source>
</evidence>
<keyword evidence="4 8" id="KW-0808">Transferase</keyword>
<feature type="transmembrane region" description="Helical" evidence="8">
    <location>
        <begin position="277"/>
        <end position="296"/>
    </location>
</feature>
<accession>A0A8J6T9Z5</accession>
<comment type="pathway">
    <text evidence="8">Quinol/quinone metabolism; menaquinone biosynthesis; menaquinol from 1,4-dihydroxy-2-naphthoate: step 1/2.</text>
</comment>
<feature type="transmembrane region" description="Helical" evidence="8">
    <location>
        <begin position="218"/>
        <end position="240"/>
    </location>
</feature>
<dbReference type="GO" id="GO:0042371">
    <property type="term" value="P:vitamin K biosynthetic process"/>
    <property type="evidence" value="ECO:0007669"/>
    <property type="project" value="TreeGrafter"/>
</dbReference>
<dbReference type="PANTHER" id="PTHR13929:SF0">
    <property type="entry name" value="UBIA PRENYLTRANSFERASE DOMAIN-CONTAINING PROTEIN 1"/>
    <property type="match status" value="1"/>
</dbReference>
<proteinExistence type="inferred from homology"/>
<evidence type="ECO:0000313" key="11">
    <source>
        <dbReference type="Proteomes" id="UP000650524"/>
    </source>
</evidence>
<evidence type="ECO:0000256" key="8">
    <source>
        <dbReference type="HAMAP-Rule" id="MF_01937"/>
    </source>
</evidence>
<comment type="caution">
    <text evidence="10">The sequence shown here is derived from an EMBL/GenBank/DDBJ whole genome shotgun (WGS) entry which is preliminary data.</text>
</comment>
<evidence type="ECO:0000313" key="10">
    <source>
        <dbReference type="EMBL" id="MBC8178566.1"/>
    </source>
</evidence>
<dbReference type="Pfam" id="PF01040">
    <property type="entry name" value="UbiA"/>
    <property type="match status" value="1"/>
</dbReference>
<feature type="transmembrane region" description="Helical" evidence="8">
    <location>
        <begin position="176"/>
        <end position="197"/>
    </location>
</feature>
<dbReference type="Proteomes" id="UP000650524">
    <property type="component" value="Unassembled WGS sequence"/>
</dbReference>
<dbReference type="UniPathway" id="UPA00079">
    <property type="reaction ID" value="UER00168"/>
</dbReference>
<dbReference type="InterPro" id="IPR004657">
    <property type="entry name" value="MenA"/>
</dbReference>
<dbReference type="Gene3D" id="1.10.357.140">
    <property type="entry name" value="UbiA prenyltransferase"/>
    <property type="match status" value="1"/>
</dbReference>
<evidence type="ECO:0000256" key="6">
    <source>
        <dbReference type="ARBA" id="ARBA00022989"/>
    </source>
</evidence>
<evidence type="ECO:0000256" key="9">
    <source>
        <dbReference type="NCBIfam" id="TIGR00751"/>
    </source>
</evidence>
<protein>
    <recommendedName>
        <fullName evidence="8 9">1,4-dihydroxy-2-naphthoate octaprenyltransferase</fullName>
        <shortName evidence="8">DHNA-octaprenyltransferase</shortName>
        <ecNumber evidence="8 9">2.5.1.74</ecNumber>
    </recommendedName>
</protein>
<dbReference type="GO" id="GO:0005886">
    <property type="term" value="C:plasma membrane"/>
    <property type="evidence" value="ECO:0007669"/>
    <property type="project" value="UniProtKB-SubCell"/>
</dbReference>
<dbReference type="InterPro" id="IPR026046">
    <property type="entry name" value="UBIAD1"/>
</dbReference>
<keyword evidence="2 8" id="KW-0474">Menaquinone biosynthesis</keyword>
<comment type="subcellular location">
    <subcellularLocation>
        <location evidence="8">Cell membrane</location>
        <topology evidence="8">Multi-pass membrane protein</topology>
    </subcellularLocation>
    <subcellularLocation>
        <location evidence="1">Membrane</location>
        <topology evidence="1">Multi-pass membrane protein</topology>
    </subcellularLocation>
</comment>
<dbReference type="PANTHER" id="PTHR13929">
    <property type="entry name" value="1,4-DIHYDROXY-2-NAPHTHOATE OCTAPRENYLTRANSFERASE"/>
    <property type="match status" value="1"/>
</dbReference>
<evidence type="ECO:0000256" key="1">
    <source>
        <dbReference type="ARBA" id="ARBA00004141"/>
    </source>
</evidence>
<dbReference type="NCBIfam" id="TIGR00751">
    <property type="entry name" value="menA"/>
    <property type="match status" value="1"/>
</dbReference>
<organism evidence="10 11">
    <name type="scientific">Candidatus Desulfacyla euxinica</name>
    <dbReference type="NCBI Taxonomy" id="2841693"/>
    <lineage>
        <taxon>Bacteria</taxon>
        <taxon>Deltaproteobacteria</taxon>
        <taxon>Candidatus Desulfacyla</taxon>
    </lineage>
</organism>
<evidence type="ECO:0000256" key="5">
    <source>
        <dbReference type="ARBA" id="ARBA00022692"/>
    </source>
</evidence>
<gene>
    <name evidence="8" type="primary">menA</name>
    <name evidence="10" type="ORF">H8E19_14265</name>
</gene>
<feature type="transmembrane region" description="Helical" evidence="8">
    <location>
        <begin position="99"/>
        <end position="116"/>
    </location>
</feature>
<dbReference type="GO" id="GO:0009234">
    <property type="term" value="P:menaquinone biosynthetic process"/>
    <property type="evidence" value="ECO:0007669"/>
    <property type="project" value="UniProtKB-UniRule"/>
</dbReference>
<dbReference type="EC" id="2.5.1.74" evidence="8 9"/>
<keyword evidence="6 8" id="KW-1133">Transmembrane helix</keyword>
<dbReference type="InterPro" id="IPR044878">
    <property type="entry name" value="UbiA_sf"/>
</dbReference>
<keyword evidence="5 8" id="KW-0812">Transmembrane</keyword>
<dbReference type="PIRSF" id="PIRSF005355">
    <property type="entry name" value="UBIAD1"/>
    <property type="match status" value="1"/>
</dbReference>
<feature type="transmembrane region" description="Helical" evidence="8">
    <location>
        <begin position="46"/>
        <end position="64"/>
    </location>
</feature>
<dbReference type="InterPro" id="IPR000537">
    <property type="entry name" value="UbiA_prenyltransferase"/>
</dbReference>
<dbReference type="EMBL" id="JACNJD010000288">
    <property type="protein sequence ID" value="MBC8178566.1"/>
    <property type="molecule type" value="Genomic_DNA"/>
</dbReference>
<evidence type="ECO:0000256" key="2">
    <source>
        <dbReference type="ARBA" id="ARBA00022428"/>
    </source>
</evidence>
<feature type="transmembrane region" description="Helical" evidence="8">
    <location>
        <begin position="151"/>
        <end position="170"/>
    </location>
</feature>
<keyword evidence="7 8" id="KW-0472">Membrane</keyword>
<name>A0A8J6T9Z5_9DELT</name>
<dbReference type="HAMAP" id="MF_01937">
    <property type="entry name" value="MenA_1"/>
    <property type="match status" value="1"/>
</dbReference>
<comment type="catalytic activity">
    <reaction evidence="8">
        <text>an all-trans-polyprenyl diphosphate + 1,4-dihydroxy-2-naphthoate + H(+) = a 2-demethylmenaquinol + CO2 + diphosphate</text>
        <dbReference type="Rhea" id="RHEA:26478"/>
        <dbReference type="Rhea" id="RHEA-COMP:9563"/>
        <dbReference type="Rhea" id="RHEA-COMP:9564"/>
        <dbReference type="ChEBI" id="CHEBI:11173"/>
        <dbReference type="ChEBI" id="CHEBI:15378"/>
        <dbReference type="ChEBI" id="CHEBI:16526"/>
        <dbReference type="ChEBI" id="CHEBI:33019"/>
        <dbReference type="ChEBI" id="CHEBI:55437"/>
        <dbReference type="ChEBI" id="CHEBI:58914"/>
        <dbReference type="EC" id="2.5.1.74"/>
    </reaction>
</comment>
<keyword evidence="3 8" id="KW-1003">Cell membrane</keyword>
<dbReference type="GO" id="GO:0046428">
    <property type="term" value="F:1,4-dihydroxy-2-naphthoate polyprenyltransferase activity"/>
    <property type="evidence" value="ECO:0007669"/>
    <property type="project" value="UniProtKB-UniRule"/>
</dbReference>
<feature type="transmembrane region" description="Helical" evidence="8">
    <location>
        <begin position="246"/>
        <end position="265"/>
    </location>
</feature>
<dbReference type="AlphaFoldDB" id="A0A8J6T9Z5"/>
<dbReference type="CDD" id="cd13962">
    <property type="entry name" value="PT_UbiA_UBIAD1"/>
    <property type="match status" value="1"/>
</dbReference>
<evidence type="ECO:0000256" key="7">
    <source>
        <dbReference type="ARBA" id="ARBA00023136"/>
    </source>
</evidence>